<accession>A0A6M0IIC8</accession>
<protein>
    <recommendedName>
        <fullName evidence="3">Discoidin domain-containing protein</fullName>
    </recommendedName>
</protein>
<keyword evidence="2" id="KW-1185">Reference proteome</keyword>
<dbReference type="AlphaFoldDB" id="A0A6M0IIC8"/>
<proteinExistence type="predicted"/>
<dbReference type="SUPFAM" id="SSF49785">
    <property type="entry name" value="Galactose-binding domain-like"/>
    <property type="match status" value="1"/>
</dbReference>
<dbReference type="Proteomes" id="UP000477386">
    <property type="component" value="Unassembled WGS sequence"/>
</dbReference>
<comment type="caution">
    <text evidence="1">The sequence shown here is derived from an EMBL/GenBank/DDBJ whole genome shotgun (WGS) entry which is preliminary data.</text>
</comment>
<evidence type="ECO:0008006" key="3">
    <source>
        <dbReference type="Google" id="ProtNLM"/>
    </source>
</evidence>
<sequence>MINKLKNLIDRATQVKNEVVDAANTALRIGLLLIDLIKYGVSEFDPDAVYEADQWVIHDGVLAKCLINTNVGESPISTPNKWSKKLVTDRAQATLSNHLPIAASVVVKLINEIQQNGGIPNASTTQRGAARQATDLEAKLGVNNDSYITPKQNNARFAAFYADYGTIAIDKFGEASTNQAKINLLKWLLEAAKEDVAIQTLMCAFLSKCGSTPDPDPDPEITVTYIADNIIYWSLIEPTAPDYHGSLDGVNCDQISGWIADRNNPDTPAYVRIFINGILAATVRATIGGRDDVSTDLQVTNTTGHIYGFIYSVPNQFKNGGPISVEIKPVSGTNAMRLSPKTSQYACLDQSNLIDISQGKSVTAPDSGFGNVWVADHLTDGDPDSAYTTPCVAVNDPVSIIIDHGGTAIPQQVKIVPNNFSDGADWLPFDYQILGSLDGSFYFVLATVTNQQRTTDEIVIPLERDLAGNYRSLRYGKLVTSKNSNVGGACNYVRFNEIKFMAPSLTDQGGNPPARQPKRIDILGDLGMNEGKSTAQKVWMIYSSGDPEDITAVANKNTGNDFSLTWASDGTLTAAVNATAGDTRGATLSASYLGLTGTKVIQIYDASIVVYVKSYRIDKREGPLHIPEGGVGTYRVVGTRSDNTEFQYVDSGSYTINKPYPDNMSAVTGAEAVGTVSLPNGRITGDLNVVLRFTFPNGTFVERVLPLVNMPDTAIFDHYAIVGATENVEGGTDQDYSVDAVFNDNSRQPYTDTMGSFSLKQPYPPGVTLTALPNTRARIHTPADSITADVPGTLYFTFANGAVIEFPIVFKNVASQTVPLTIAKVTVFHPTGWHSVLPSSGTVSENLVILVRIEGTNAANADVRSRYSQSRNDATFGGPMTKLDYSLNNQNGNTLPPGYTHYTFYNDEDFSNTVRALNVFPVKLQAVAGSEVQPHYLPQASAPDYTTVQIYPV</sequence>
<organism evidence="1 2">
    <name type="scientific">Spirosoma agri</name>
    <dbReference type="NCBI Taxonomy" id="1987381"/>
    <lineage>
        <taxon>Bacteria</taxon>
        <taxon>Pseudomonadati</taxon>
        <taxon>Bacteroidota</taxon>
        <taxon>Cytophagia</taxon>
        <taxon>Cytophagales</taxon>
        <taxon>Cytophagaceae</taxon>
        <taxon>Spirosoma</taxon>
    </lineage>
</organism>
<evidence type="ECO:0000313" key="1">
    <source>
        <dbReference type="EMBL" id="NEU67944.1"/>
    </source>
</evidence>
<evidence type="ECO:0000313" key="2">
    <source>
        <dbReference type="Proteomes" id="UP000477386"/>
    </source>
</evidence>
<dbReference type="Gene3D" id="2.60.120.260">
    <property type="entry name" value="Galactose-binding domain-like"/>
    <property type="match status" value="1"/>
</dbReference>
<name>A0A6M0IIC8_9BACT</name>
<dbReference type="EMBL" id="JAAGNZ010000001">
    <property type="protein sequence ID" value="NEU67944.1"/>
    <property type="molecule type" value="Genomic_DNA"/>
</dbReference>
<gene>
    <name evidence="1" type="ORF">GK091_13720</name>
</gene>
<dbReference type="RefSeq" id="WP_164038926.1">
    <property type="nucleotide sequence ID" value="NZ_JAAGNZ010000001.1"/>
</dbReference>
<dbReference type="InterPro" id="IPR008979">
    <property type="entry name" value="Galactose-bd-like_sf"/>
</dbReference>
<reference evidence="1 2" key="1">
    <citation type="submission" date="2020-02" db="EMBL/GenBank/DDBJ databases">
        <title>Draft genome sequence of two Spirosoma agri KCTC 52727 and Spirosoma terrae KCTC 52035.</title>
        <authorList>
            <person name="Rojas J."/>
            <person name="Ambika Manirajan B."/>
            <person name="Ratering S."/>
            <person name="Suarez C."/>
            <person name="Schnell S."/>
        </authorList>
    </citation>
    <scope>NUCLEOTIDE SEQUENCE [LARGE SCALE GENOMIC DNA]</scope>
    <source>
        <strain evidence="1 2">KCTC 52727</strain>
    </source>
</reference>